<dbReference type="InterPro" id="IPR021248">
    <property type="entry name" value="DUF2787"/>
</dbReference>
<protein>
    <submittedName>
        <fullName evidence="1">DUF2787 domain-containing protein</fullName>
    </submittedName>
</protein>
<name>A0A8H9K2S2_VIBPH</name>
<dbReference type="EMBL" id="DACQKT010000017">
    <property type="protein sequence ID" value="HAS6679752.1"/>
    <property type="molecule type" value="Genomic_DNA"/>
</dbReference>
<dbReference type="PANTHER" id="PTHR38978">
    <property type="entry name" value="DUF2787 DOMAIN-CONTAINING PROTEIN"/>
    <property type="match status" value="1"/>
</dbReference>
<comment type="caution">
    <text evidence="1">The sequence shown here is derived from an EMBL/GenBank/DDBJ whole genome shotgun (WGS) entry which is preliminary data.</text>
</comment>
<dbReference type="Gene3D" id="3.10.450.430">
    <property type="entry name" value="Protein of unknown function DUF2787"/>
    <property type="match status" value="1"/>
</dbReference>
<dbReference type="AlphaFoldDB" id="A0A8H9K2S2"/>
<reference evidence="1" key="2">
    <citation type="submission" date="2019-12" db="EMBL/GenBank/DDBJ databases">
        <authorList>
            <consortium name="NCBI Pathogen Detection Project"/>
        </authorList>
    </citation>
    <scope>NUCLEOTIDE SEQUENCE</scope>
    <source>
        <strain evidence="1">1930</strain>
    </source>
</reference>
<sequence>MVMINSTYGDVSLVPQLHQQLEALFTRYNLSDEAKRLVLNCRQLNYYRNGQGVHPVEVQFKRASSSEPWQVVFFASFSYPFEGAHSVEPELYFHLANGWCYQPDTGAADLSHPEVLNLLQIWMKTFARHLSKVVFDEIHLSIVGK</sequence>
<organism evidence="1">
    <name type="scientific">Vibrio parahaemolyticus</name>
    <dbReference type="NCBI Taxonomy" id="670"/>
    <lineage>
        <taxon>Bacteria</taxon>
        <taxon>Pseudomonadati</taxon>
        <taxon>Pseudomonadota</taxon>
        <taxon>Gammaproteobacteria</taxon>
        <taxon>Vibrionales</taxon>
        <taxon>Vibrionaceae</taxon>
        <taxon>Vibrio</taxon>
    </lineage>
</organism>
<evidence type="ECO:0000313" key="1">
    <source>
        <dbReference type="EMBL" id="HAS6679752.1"/>
    </source>
</evidence>
<dbReference type="Pfam" id="PF10980">
    <property type="entry name" value="DUF2787"/>
    <property type="match status" value="1"/>
</dbReference>
<dbReference type="Proteomes" id="UP000856022">
    <property type="component" value="Unassembled WGS sequence"/>
</dbReference>
<dbReference type="PANTHER" id="PTHR38978:SF2">
    <property type="entry name" value="DUF2787 DOMAIN-CONTAINING PROTEIN"/>
    <property type="match status" value="1"/>
</dbReference>
<accession>A0A8H9K2S2</accession>
<reference evidence="1" key="1">
    <citation type="journal article" date="2018" name="Genome Biol.">
        <title>SKESA: strategic k-mer extension for scrupulous assemblies.</title>
        <authorList>
            <person name="Souvorov A."/>
            <person name="Agarwala R."/>
            <person name="Lipman D.J."/>
        </authorList>
    </citation>
    <scope>NUCLEOTIDE SEQUENCE</scope>
    <source>
        <strain evidence="1">1930</strain>
    </source>
</reference>
<gene>
    <name evidence="1" type="ORF">I7278_23490</name>
</gene>
<proteinExistence type="predicted"/>